<dbReference type="InterPro" id="IPR023833">
    <property type="entry name" value="Signal_pept_SipW-depend-type"/>
</dbReference>
<sequence length="210" mass="21595">MQRDDVVDRIASFRRSTHSFFTVRVRALLALGTILALGTVGTFAAWANSAVATGTFSTGTVDLRANDTKSFTFSALGMTGMLPGESQAASLQVQNTRSTMDVTYTVNVTTPAGSPVLANNIQLRVFSGGTPSNATTGGLRTGSCTGTQIGQTTLAAGSAAPIVTSPRPLAASTGTETLCMVVTLPTTTPLPTQNQSVPALVFTFAAQTTV</sequence>
<accession>A0A562E252</accession>
<keyword evidence="1" id="KW-0812">Transmembrane</keyword>
<evidence type="ECO:0000313" key="2">
    <source>
        <dbReference type="EMBL" id="TWH15863.1"/>
    </source>
</evidence>
<dbReference type="RefSeq" id="WP_026061012.1">
    <property type="nucleotide sequence ID" value="NZ_VLJT01000028.1"/>
</dbReference>
<proteinExistence type="predicted"/>
<evidence type="ECO:0000256" key="1">
    <source>
        <dbReference type="SAM" id="Phobius"/>
    </source>
</evidence>
<dbReference type="EMBL" id="VLJT01000028">
    <property type="protein sequence ID" value="TWH15863.1"/>
    <property type="molecule type" value="Genomic_DNA"/>
</dbReference>
<name>A0A562E252_RHORH</name>
<dbReference type="AlphaFoldDB" id="A0A562E252"/>
<evidence type="ECO:0000313" key="3">
    <source>
        <dbReference type="Proteomes" id="UP000317573"/>
    </source>
</evidence>
<reference evidence="2 3" key="1">
    <citation type="submission" date="2019-07" db="EMBL/GenBank/DDBJ databases">
        <title>Genome sequencing of lignin-degrading bacterial isolates.</title>
        <authorList>
            <person name="Gladden J."/>
        </authorList>
    </citation>
    <scope>NUCLEOTIDE SEQUENCE [LARGE SCALE GENOMIC DNA]</scope>
    <source>
        <strain evidence="2 3">J45</strain>
    </source>
</reference>
<protein>
    <submittedName>
        <fullName evidence="2">Putative ribosomally synthesized peptide with SipW-like signal peptide</fullName>
    </submittedName>
</protein>
<dbReference type="NCBIfam" id="TIGR04088">
    <property type="entry name" value="cognate_SipW"/>
    <property type="match status" value="1"/>
</dbReference>
<dbReference type="Proteomes" id="UP000317573">
    <property type="component" value="Unassembled WGS sequence"/>
</dbReference>
<feature type="transmembrane region" description="Helical" evidence="1">
    <location>
        <begin position="21"/>
        <end position="47"/>
    </location>
</feature>
<organism evidence="2 3">
    <name type="scientific">Rhodococcus rhodochrous J45</name>
    <dbReference type="NCBI Taxonomy" id="935266"/>
    <lineage>
        <taxon>Bacteria</taxon>
        <taxon>Bacillati</taxon>
        <taxon>Actinomycetota</taxon>
        <taxon>Actinomycetes</taxon>
        <taxon>Mycobacteriales</taxon>
        <taxon>Nocardiaceae</taxon>
        <taxon>Rhodococcus</taxon>
    </lineage>
</organism>
<keyword evidence="1" id="KW-1133">Transmembrane helix</keyword>
<comment type="caution">
    <text evidence="2">The sequence shown here is derived from an EMBL/GenBank/DDBJ whole genome shotgun (WGS) entry which is preliminary data.</text>
</comment>
<keyword evidence="1" id="KW-0472">Membrane</keyword>
<gene>
    <name evidence="2" type="ORF">L618_000300004370</name>
</gene>